<protein>
    <recommendedName>
        <fullName evidence="3">aldehyde dehydrogenase (NAD(+))</fullName>
        <ecNumber evidence="3">1.2.1.3</ecNumber>
    </recommendedName>
</protein>
<dbReference type="CDD" id="cd07106">
    <property type="entry name" value="ALDH_AldA-AAD23400"/>
    <property type="match status" value="1"/>
</dbReference>
<dbReference type="HOGENOM" id="CLU_005391_0_0_1"/>
<gene>
    <name evidence="8" type="ORF">OIDMADRAFT_110605</name>
</gene>
<comment type="catalytic activity">
    <reaction evidence="4">
        <text>an aldehyde + NAD(+) + H2O = a carboxylate + NADH + 2 H(+)</text>
        <dbReference type="Rhea" id="RHEA:16185"/>
        <dbReference type="ChEBI" id="CHEBI:15377"/>
        <dbReference type="ChEBI" id="CHEBI:15378"/>
        <dbReference type="ChEBI" id="CHEBI:17478"/>
        <dbReference type="ChEBI" id="CHEBI:29067"/>
        <dbReference type="ChEBI" id="CHEBI:57540"/>
        <dbReference type="ChEBI" id="CHEBI:57945"/>
        <dbReference type="EC" id="1.2.1.3"/>
    </reaction>
</comment>
<dbReference type="PANTHER" id="PTHR11699">
    <property type="entry name" value="ALDEHYDE DEHYDROGENASE-RELATED"/>
    <property type="match status" value="1"/>
</dbReference>
<evidence type="ECO:0000256" key="2">
    <source>
        <dbReference type="ARBA" id="ARBA00023002"/>
    </source>
</evidence>
<dbReference type="AlphaFoldDB" id="A0A0C3HL09"/>
<dbReference type="Proteomes" id="UP000054321">
    <property type="component" value="Unassembled WGS sequence"/>
</dbReference>
<dbReference type="InterPro" id="IPR016161">
    <property type="entry name" value="Ald_DH/histidinol_DH"/>
</dbReference>
<dbReference type="SUPFAM" id="SSF53720">
    <property type="entry name" value="ALDH-like"/>
    <property type="match status" value="1"/>
</dbReference>
<dbReference type="FunFam" id="3.40.605.10:FF:000007">
    <property type="entry name" value="NAD/NADP-dependent betaine aldehyde dehydrogenase"/>
    <property type="match status" value="1"/>
</dbReference>
<dbReference type="GO" id="GO:0004029">
    <property type="term" value="F:aldehyde dehydrogenase (NAD+) activity"/>
    <property type="evidence" value="ECO:0007669"/>
    <property type="project" value="UniProtKB-EC"/>
</dbReference>
<dbReference type="InterPro" id="IPR016162">
    <property type="entry name" value="Ald_DH_N"/>
</dbReference>
<proteinExistence type="inferred from homology"/>
<feature type="active site" evidence="5">
    <location>
        <position position="260"/>
    </location>
</feature>
<dbReference type="EMBL" id="KN832870">
    <property type="protein sequence ID" value="KIN08916.1"/>
    <property type="molecule type" value="Genomic_DNA"/>
</dbReference>
<dbReference type="InterPro" id="IPR029510">
    <property type="entry name" value="Ald_DH_CS_GLU"/>
</dbReference>
<organism evidence="8 9">
    <name type="scientific">Oidiodendron maius (strain Zn)</name>
    <dbReference type="NCBI Taxonomy" id="913774"/>
    <lineage>
        <taxon>Eukaryota</taxon>
        <taxon>Fungi</taxon>
        <taxon>Dikarya</taxon>
        <taxon>Ascomycota</taxon>
        <taxon>Pezizomycotina</taxon>
        <taxon>Leotiomycetes</taxon>
        <taxon>Leotiomycetes incertae sedis</taxon>
        <taxon>Myxotrichaceae</taxon>
        <taxon>Oidiodendron</taxon>
    </lineage>
</organism>
<sequence length="488" mass="53060">MAPSAINLNGQPSSAKIDVFNNYANWINGKAHITPEKRHGVNPATLENLPDVPVSTREDVEAAVKSAREAFKSWKAVPVEERQAAVTKFAEALQEVAGDFAKLLTTEQGKPVALAQAEVAGSHIWMEAMAKITLKSEIIQETETKQTIERYTPLGVCVGIVPWNFPLQLACGKIAPALVTGNTNIIKPSPFTPYCGIKLVELAQQFFPPGVVQVLSGNDSLGPWLIEHIDVDKISFTGSIATGKRVMQSAAGTLKRITLELGGNDPAIVCEDVDIETVAPTIATLAFANSGQICIAIKRVYVQDTIYEKFRDAMFKHIKTLKLGNGLDSETSHGPVQNEMQYERVQGFIKDIESQKWIAATGGEKPINLKGYFITPTIVDGPADDSRIVVEEPFGPIVPLLSWKTESEVLARANNTRMGLGASVWTRNLERGRRIAEQIEAGSVWINSHLEVSPYAAFGGHKQSGIGSEWGLSGLKSFCNVQTLFLAK</sequence>
<dbReference type="OrthoDB" id="310895at2759"/>
<dbReference type="InterPro" id="IPR016160">
    <property type="entry name" value="Ald_DH_CS_CYS"/>
</dbReference>
<evidence type="ECO:0000256" key="4">
    <source>
        <dbReference type="ARBA" id="ARBA00049194"/>
    </source>
</evidence>
<evidence type="ECO:0000256" key="1">
    <source>
        <dbReference type="ARBA" id="ARBA00009986"/>
    </source>
</evidence>
<dbReference type="PROSITE" id="PS00070">
    <property type="entry name" value="ALDEHYDE_DEHYDR_CYS"/>
    <property type="match status" value="1"/>
</dbReference>
<dbReference type="InParanoid" id="A0A0C3HL09"/>
<dbReference type="InterPro" id="IPR015590">
    <property type="entry name" value="Aldehyde_DH_dom"/>
</dbReference>
<dbReference type="STRING" id="913774.A0A0C3HL09"/>
<keyword evidence="9" id="KW-1185">Reference proteome</keyword>
<dbReference type="FunFam" id="3.40.309.10:FF:000009">
    <property type="entry name" value="Aldehyde dehydrogenase A"/>
    <property type="match status" value="1"/>
</dbReference>
<keyword evidence="2 6" id="KW-0560">Oxidoreductase</keyword>
<evidence type="ECO:0000259" key="7">
    <source>
        <dbReference type="Pfam" id="PF00171"/>
    </source>
</evidence>
<evidence type="ECO:0000256" key="3">
    <source>
        <dbReference type="ARBA" id="ARBA00024226"/>
    </source>
</evidence>
<dbReference type="PROSITE" id="PS00687">
    <property type="entry name" value="ALDEHYDE_DEHYDR_GLU"/>
    <property type="match status" value="1"/>
</dbReference>
<reference evidence="8 9" key="1">
    <citation type="submission" date="2014-04" db="EMBL/GenBank/DDBJ databases">
        <authorList>
            <consortium name="DOE Joint Genome Institute"/>
            <person name="Kuo A."/>
            <person name="Martino E."/>
            <person name="Perotto S."/>
            <person name="Kohler A."/>
            <person name="Nagy L.G."/>
            <person name="Floudas D."/>
            <person name="Copeland A."/>
            <person name="Barry K.W."/>
            <person name="Cichocki N."/>
            <person name="Veneault-Fourrey C."/>
            <person name="LaButti K."/>
            <person name="Lindquist E.A."/>
            <person name="Lipzen A."/>
            <person name="Lundell T."/>
            <person name="Morin E."/>
            <person name="Murat C."/>
            <person name="Sun H."/>
            <person name="Tunlid A."/>
            <person name="Henrissat B."/>
            <person name="Grigoriev I.V."/>
            <person name="Hibbett D.S."/>
            <person name="Martin F."/>
            <person name="Nordberg H.P."/>
            <person name="Cantor M.N."/>
            <person name="Hua S.X."/>
        </authorList>
    </citation>
    <scope>NUCLEOTIDE SEQUENCE [LARGE SCALE GENOMIC DNA]</scope>
    <source>
        <strain evidence="8 9">Zn</strain>
    </source>
</reference>
<dbReference type="InterPro" id="IPR016163">
    <property type="entry name" value="Ald_DH_C"/>
</dbReference>
<dbReference type="Gene3D" id="3.40.605.10">
    <property type="entry name" value="Aldehyde Dehydrogenase, Chain A, domain 1"/>
    <property type="match status" value="1"/>
</dbReference>
<name>A0A0C3HL09_OIDMZ</name>
<dbReference type="Gene3D" id="3.40.309.10">
    <property type="entry name" value="Aldehyde Dehydrogenase, Chain A, domain 2"/>
    <property type="match status" value="1"/>
</dbReference>
<evidence type="ECO:0000313" key="8">
    <source>
        <dbReference type="EMBL" id="KIN08916.1"/>
    </source>
</evidence>
<comment type="similarity">
    <text evidence="1 6">Belongs to the aldehyde dehydrogenase family.</text>
</comment>
<evidence type="ECO:0000256" key="6">
    <source>
        <dbReference type="RuleBase" id="RU003345"/>
    </source>
</evidence>
<dbReference type="Pfam" id="PF00171">
    <property type="entry name" value="Aldedh"/>
    <property type="match status" value="1"/>
</dbReference>
<feature type="domain" description="Aldehyde dehydrogenase" evidence="7">
    <location>
        <begin position="38"/>
        <end position="483"/>
    </location>
</feature>
<evidence type="ECO:0000313" key="9">
    <source>
        <dbReference type="Proteomes" id="UP000054321"/>
    </source>
</evidence>
<accession>A0A0C3HL09</accession>
<dbReference type="EC" id="1.2.1.3" evidence="3"/>
<reference evidence="9" key="2">
    <citation type="submission" date="2015-01" db="EMBL/GenBank/DDBJ databases">
        <title>Evolutionary Origins and Diversification of the Mycorrhizal Mutualists.</title>
        <authorList>
            <consortium name="DOE Joint Genome Institute"/>
            <consortium name="Mycorrhizal Genomics Consortium"/>
            <person name="Kohler A."/>
            <person name="Kuo A."/>
            <person name="Nagy L.G."/>
            <person name="Floudas D."/>
            <person name="Copeland A."/>
            <person name="Barry K.W."/>
            <person name="Cichocki N."/>
            <person name="Veneault-Fourrey C."/>
            <person name="LaButti K."/>
            <person name="Lindquist E.A."/>
            <person name="Lipzen A."/>
            <person name="Lundell T."/>
            <person name="Morin E."/>
            <person name="Murat C."/>
            <person name="Riley R."/>
            <person name="Ohm R."/>
            <person name="Sun H."/>
            <person name="Tunlid A."/>
            <person name="Henrissat B."/>
            <person name="Grigoriev I.V."/>
            <person name="Hibbett D.S."/>
            <person name="Martin F."/>
        </authorList>
    </citation>
    <scope>NUCLEOTIDE SEQUENCE [LARGE SCALE GENOMIC DNA]</scope>
    <source>
        <strain evidence="9">Zn</strain>
    </source>
</reference>
<dbReference type="InterPro" id="IPR044086">
    <property type="entry name" value="LUC3-like"/>
</dbReference>
<evidence type="ECO:0000256" key="5">
    <source>
        <dbReference type="PROSITE-ProRule" id="PRU10007"/>
    </source>
</evidence>